<dbReference type="Gene3D" id="2.60.40.10">
    <property type="entry name" value="Immunoglobulins"/>
    <property type="match status" value="1"/>
</dbReference>
<feature type="region of interest" description="Disordered" evidence="1">
    <location>
        <begin position="64"/>
        <end position="86"/>
    </location>
</feature>
<dbReference type="CDD" id="cd00063">
    <property type="entry name" value="FN3"/>
    <property type="match status" value="1"/>
</dbReference>
<reference evidence="3" key="1">
    <citation type="submission" date="2020-05" db="EMBL/GenBank/DDBJ databases">
        <authorList>
            <person name="Chiriac C."/>
            <person name="Salcher M."/>
            <person name="Ghai R."/>
            <person name="Kavagutti S V."/>
        </authorList>
    </citation>
    <scope>NUCLEOTIDE SEQUENCE</scope>
</reference>
<organism evidence="3">
    <name type="scientific">freshwater metagenome</name>
    <dbReference type="NCBI Taxonomy" id="449393"/>
    <lineage>
        <taxon>unclassified sequences</taxon>
        <taxon>metagenomes</taxon>
        <taxon>ecological metagenomes</taxon>
    </lineage>
</organism>
<evidence type="ECO:0000313" key="3">
    <source>
        <dbReference type="EMBL" id="CAB4767056.1"/>
    </source>
</evidence>
<evidence type="ECO:0000256" key="1">
    <source>
        <dbReference type="SAM" id="MobiDB-lite"/>
    </source>
</evidence>
<dbReference type="EMBL" id="CAEZYQ010000038">
    <property type="protein sequence ID" value="CAB4767056.1"/>
    <property type="molecule type" value="Genomic_DNA"/>
</dbReference>
<feature type="region of interest" description="Disordered" evidence="1">
    <location>
        <begin position="446"/>
        <end position="469"/>
    </location>
</feature>
<feature type="domain" description="Fibronectin type-III" evidence="2">
    <location>
        <begin position="453"/>
        <end position="554"/>
    </location>
</feature>
<dbReference type="AlphaFoldDB" id="A0A6J6V5W9"/>
<proteinExistence type="predicted"/>
<dbReference type="InterPro" id="IPR036116">
    <property type="entry name" value="FN3_sf"/>
</dbReference>
<dbReference type="InterPro" id="IPR003961">
    <property type="entry name" value="FN3_dom"/>
</dbReference>
<sequence>MRLRFPVLALALLAPAAVPLAVAGPASYAAAEGTGADHAHDAPVTVTTDLGTYVVDPVRSGPDVPAYDRRDASSAPLARQRSLTLNSNPGSERTIYLDFDGHRVAGTAWNSESGLAAQTYAGWSLDSDPAFSATELAFIREVWLIVAEDFAPFDVNVTTQDPGEDAITRDGRNDRFYGTRAFVTNDDEPLEVICGNGCSGIAYTGALANPDFHADLQPAWIFGQIQSSMTPKPVAETISHEVGHQLNLQHDGRFGEAYYEGHDIWAPIMGFSDFEPVTQWSDGAYSGYSTDDDFQAIDDDIATIADSGAPLRADEAGSTVQTAAATPPGSAVITSRTDVDVFALGTCTGSFTVTADPAAFAPNLDIELRVLDASGSTLATDNPPSFQQGDDLDTAGGMGASIVTTGTGQPLFARVDGIGTGNPSTAYDDFGSVGAYTLTVDGCEPDPEPETTVPGAPTIGSPVRGTKGRPLTAGIRWSPPSSDGGAPITGYVVYFARVDAFGNELKSFFSDELPTDRRSANFKVARGLYRFQVVAVNSVGESALSVPSTTVKAR</sequence>
<dbReference type="InterPro" id="IPR013783">
    <property type="entry name" value="Ig-like_fold"/>
</dbReference>
<evidence type="ECO:0000259" key="2">
    <source>
        <dbReference type="PROSITE" id="PS50853"/>
    </source>
</evidence>
<dbReference type="Pfam" id="PF13582">
    <property type="entry name" value="Reprolysin_3"/>
    <property type="match status" value="1"/>
</dbReference>
<accession>A0A6J6V5W9</accession>
<dbReference type="SUPFAM" id="SSF55486">
    <property type="entry name" value="Metalloproteases ('zincins'), catalytic domain"/>
    <property type="match status" value="1"/>
</dbReference>
<dbReference type="SUPFAM" id="SSF49265">
    <property type="entry name" value="Fibronectin type III"/>
    <property type="match status" value="1"/>
</dbReference>
<gene>
    <name evidence="3" type="ORF">UFOPK2761_03145</name>
</gene>
<dbReference type="PROSITE" id="PS50853">
    <property type="entry name" value="FN3"/>
    <property type="match status" value="1"/>
</dbReference>
<protein>
    <submittedName>
        <fullName evidence="3">Unannotated protein</fullName>
    </submittedName>
</protein>
<dbReference type="Pfam" id="PF00041">
    <property type="entry name" value="fn3"/>
    <property type="match status" value="1"/>
</dbReference>
<name>A0A6J6V5W9_9ZZZZ</name>